<dbReference type="Pfam" id="PF01420">
    <property type="entry name" value="Methylase_S"/>
    <property type="match status" value="1"/>
</dbReference>
<dbReference type="EMBL" id="BLJN01000003">
    <property type="protein sequence ID" value="GFE81880.1"/>
    <property type="molecule type" value="Genomic_DNA"/>
</dbReference>
<sequence length="331" mass="36655">MFALQSPLSRHYMDNWANTTAQPTLNLKDVANLPIPLPPSEEQLAIAQNLRVLDDKMELNRKMNETLEAIAQAIFKSWFVHFDPVRAKARGEPPESICRRLGLTPDILALFPDRLVDSELGEIPEGWEPRTVGGVADVIKGKSYKSSELGPSKTALVTLKSFSRGGGYRLDGLKEYTGSFRGEQEVFAGELIVAYTDVTQAADVIGKPALIVSDSRYEHLVISLDVAVIRPKRPEDRWFLYGMMSNDAFQQYTRAHTTGTTVLHLAAGAVPNFRFSWPNKGLVEAYAELTQPIFELIDCRVGESGRLGSIRDVLLPKLLSGELRVALETAA</sequence>
<keyword evidence="2" id="KW-0680">Restriction system</keyword>
<evidence type="ECO:0000256" key="2">
    <source>
        <dbReference type="ARBA" id="ARBA00022747"/>
    </source>
</evidence>
<keyword evidence="3" id="KW-0238">DNA-binding</keyword>
<evidence type="ECO:0000256" key="3">
    <source>
        <dbReference type="ARBA" id="ARBA00023125"/>
    </source>
</evidence>
<accession>A0A829YF96</accession>
<feature type="domain" description="Type I restriction modification DNA specificity" evidence="4">
    <location>
        <begin position="16"/>
        <end position="68"/>
    </location>
</feature>
<dbReference type="GO" id="GO:0009307">
    <property type="term" value="P:DNA restriction-modification system"/>
    <property type="evidence" value="ECO:0007669"/>
    <property type="project" value="UniProtKB-KW"/>
</dbReference>
<dbReference type="SUPFAM" id="SSF116734">
    <property type="entry name" value="DNA methylase specificity domain"/>
    <property type="match status" value="2"/>
</dbReference>
<comment type="caution">
    <text evidence="5">The sequence shown here is derived from an EMBL/GenBank/DDBJ whole genome shotgun (WGS) entry which is preliminary data.</text>
</comment>
<gene>
    <name evidence="5" type="ORF">GCM10011487_38800</name>
</gene>
<evidence type="ECO:0000259" key="4">
    <source>
        <dbReference type="Pfam" id="PF01420"/>
    </source>
</evidence>
<dbReference type="PANTHER" id="PTHR30408:SF13">
    <property type="entry name" value="TYPE I RESTRICTION ENZYME HINDI SPECIFICITY SUBUNIT"/>
    <property type="match status" value="1"/>
</dbReference>
<organism evidence="5 6">
    <name type="scientific">Steroidobacter agaridevorans</name>
    <dbReference type="NCBI Taxonomy" id="2695856"/>
    <lineage>
        <taxon>Bacteria</taxon>
        <taxon>Pseudomonadati</taxon>
        <taxon>Pseudomonadota</taxon>
        <taxon>Gammaproteobacteria</taxon>
        <taxon>Steroidobacterales</taxon>
        <taxon>Steroidobacteraceae</taxon>
        <taxon>Steroidobacter</taxon>
    </lineage>
</organism>
<dbReference type="GO" id="GO:0003677">
    <property type="term" value="F:DNA binding"/>
    <property type="evidence" value="ECO:0007669"/>
    <property type="project" value="UniProtKB-KW"/>
</dbReference>
<dbReference type="AlphaFoldDB" id="A0A829YF96"/>
<reference evidence="6" key="1">
    <citation type="submission" date="2020-01" db="EMBL/GenBank/DDBJ databases">
        <title>'Steroidobacter agaridevorans' sp. nov., agar-degrading bacteria isolated from rhizosphere soils.</title>
        <authorList>
            <person name="Ikenaga M."/>
            <person name="Kataoka M."/>
            <person name="Murouchi A."/>
            <person name="Katsuragi S."/>
            <person name="Sakai M."/>
        </authorList>
    </citation>
    <scope>NUCLEOTIDE SEQUENCE [LARGE SCALE GENOMIC DNA]</scope>
    <source>
        <strain evidence="6">YU21-B</strain>
    </source>
</reference>
<dbReference type="PANTHER" id="PTHR30408">
    <property type="entry name" value="TYPE-1 RESTRICTION ENZYME ECOKI SPECIFICITY PROTEIN"/>
    <property type="match status" value="1"/>
</dbReference>
<dbReference type="InterPro" id="IPR044946">
    <property type="entry name" value="Restrct_endonuc_typeI_TRD_sf"/>
</dbReference>
<dbReference type="InterPro" id="IPR000055">
    <property type="entry name" value="Restrct_endonuc_typeI_TRD"/>
</dbReference>
<keyword evidence="6" id="KW-1185">Reference proteome</keyword>
<comment type="similarity">
    <text evidence="1">Belongs to the type-I restriction system S methylase family.</text>
</comment>
<dbReference type="InterPro" id="IPR052021">
    <property type="entry name" value="Type-I_RS_S_subunit"/>
</dbReference>
<evidence type="ECO:0000313" key="6">
    <source>
        <dbReference type="Proteomes" id="UP000445000"/>
    </source>
</evidence>
<dbReference type="Proteomes" id="UP000445000">
    <property type="component" value="Unassembled WGS sequence"/>
</dbReference>
<protein>
    <recommendedName>
        <fullName evidence="4">Type I restriction modification DNA specificity domain-containing protein</fullName>
    </recommendedName>
</protein>
<evidence type="ECO:0000313" key="5">
    <source>
        <dbReference type="EMBL" id="GFE81880.1"/>
    </source>
</evidence>
<proteinExistence type="inferred from homology"/>
<evidence type="ECO:0000256" key="1">
    <source>
        <dbReference type="ARBA" id="ARBA00010923"/>
    </source>
</evidence>
<dbReference type="Gene3D" id="3.90.220.20">
    <property type="entry name" value="DNA methylase specificity domains"/>
    <property type="match status" value="2"/>
</dbReference>
<name>A0A829YF96_9GAMM</name>